<dbReference type="GO" id="GO:0031992">
    <property type="term" value="F:energy transducer activity"/>
    <property type="evidence" value="ECO:0007669"/>
    <property type="project" value="TreeGrafter"/>
</dbReference>
<protein>
    <recommendedName>
        <fullName evidence="12">TonB C-terminal domain-containing protein</fullName>
    </recommendedName>
</protein>
<feature type="transmembrane region" description="Helical" evidence="11">
    <location>
        <begin position="21"/>
        <end position="42"/>
    </location>
</feature>
<evidence type="ECO:0000256" key="1">
    <source>
        <dbReference type="ARBA" id="ARBA00004383"/>
    </source>
</evidence>
<evidence type="ECO:0000256" key="10">
    <source>
        <dbReference type="SAM" id="MobiDB-lite"/>
    </source>
</evidence>
<feature type="region of interest" description="Disordered" evidence="10">
    <location>
        <begin position="71"/>
        <end position="92"/>
    </location>
</feature>
<dbReference type="GO" id="GO:0055085">
    <property type="term" value="P:transmembrane transport"/>
    <property type="evidence" value="ECO:0007669"/>
    <property type="project" value="InterPro"/>
</dbReference>
<keyword evidence="7" id="KW-0653">Protein transport</keyword>
<evidence type="ECO:0000256" key="3">
    <source>
        <dbReference type="ARBA" id="ARBA00022448"/>
    </source>
</evidence>
<evidence type="ECO:0000256" key="5">
    <source>
        <dbReference type="ARBA" id="ARBA00022519"/>
    </source>
</evidence>
<dbReference type="NCBIfam" id="TIGR01352">
    <property type="entry name" value="tonB_Cterm"/>
    <property type="match status" value="1"/>
</dbReference>
<evidence type="ECO:0000259" key="12">
    <source>
        <dbReference type="PROSITE" id="PS52015"/>
    </source>
</evidence>
<evidence type="ECO:0000256" key="6">
    <source>
        <dbReference type="ARBA" id="ARBA00022692"/>
    </source>
</evidence>
<gene>
    <name evidence="13" type="ORF">A3B81_04655</name>
</gene>
<dbReference type="Pfam" id="PF03544">
    <property type="entry name" value="TonB_C"/>
    <property type="match status" value="1"/>
</dbReference>
<evidence type="ECO:0000313" key="13">
    <source>
        <dbReference type="EMBL" id="OGI49738.1"/>
    </source>
</evidence>
<dbReference type="PANTHER" id="PTHR33446">
    <property type="entry name" value="PROTEIN TONB-RELATED"/>
    <property type="match status" value="1"/>
</dbReference>
<dbReference type="InterPro" id="IPR051045">
    <property type="entry name" value="TonB-dependent_transducer"/>
</dbReference>
<dbReference type="SUPFAM" id="SSF74653">
    <property type="entry name" value="TolA/TonB C-terminal domain"/>
    <property type="match status" value="1"/>
</dbReference>
<evidence type="ECO:0000313" key="14">
    <source>
        <dbReference type="Proteomes" id="UP000179362"/>
    </source>
</evidence>
<dbReference type="GO" id="GO:0098797">
    <property type="term" value="C:plasma membrane protein complex"/>
    <property type="evidence" value="ECO:0007669"/>
    <property type="project" value="TreeGrafter"/>
</dbReference>
<organism evidence="13 14">
    <name type="scientific">Candidatus Muproteobacteria bacterium RIFCSPHIGHO2_02_FULL_65_16</name>
    <dbReference type="NCBI Taxonomy" id="1817766"/>
    <lineage>
        <taxon>Bacteria</taxon>
        <taxon>Pseudomonadati</taxon>
        <taxon>Pseudomonadota</taxon>
        <taxon>Candidatus Muproteobacteria</taxon>
    </lineage>
</organism>
<dbReference type="Proteomes" id="UP000179362">
    <property type="component" value="Unassembled WGS sequence"/>
</dbReference>
<dbReference type="EMBL" id="MFTA01000104">
    <property type="protein sequence ID" value="OGI49738.1"/>
    <property type="molecule type" value="Genomic_DNA"/>
</dbReference>
<comment type="subcellular location">
    <subcellularLocation>
        <location evidence="1">Cell inner membrane</location>
        <topology evidence="1">Single-pass membrane protein</topology>
        <orientation evidence="1">Periplasmic side</orientation>
    </subcellularLocation>
</comment>
<keyword evidence="6 11" id="KW-0812">Transmembrane</keyword>
<keyword evidence="9 11" id="KW-0472">Membrane</keyword>
<accession>A0A1F6TX70</accession>
<keyword evidence="3" id="KW-0813">Transport</keyword>
<evidence type="ECO:0000256" key="4">
    <source>
        <dbReference type="ARBA" id="ARBA00022475"/>
    </source>
</evidence>
<keyword evidence="4" id="KW-1003">Cell membrane</keyword>
<evidence type="ECO:0000256" key="7">
    <source>
        <dbReference type="ARBA" id="ARBA00022927"/>
    </source>
</evidence>
<name>A0A1F6TX70_9PROT</name>
<dbReference type="AlphaFoldDB" id="A0A1F6TX70"/>
<keyword evidence="5" id="KW-0997">Cell inner membrane</keyword>
<evidence type="ECO:0000256" key="11">
    <source>
        <dbReference type="SAM" id="Phobius"/>
    </source>
</evidence>
<dbReference type="PROSITE" id="PS52015">
    <property type="entry name" value="TONB_CTD"/>
    <property type="match status" value="1"/>
</dbReference>
<keyword evidence="8 11" id="KW-1133">Transmembrane helix</keyword>
<sequence length="191" mass="20597">MSTASAATYSEFVTPRTEATAANWLAALALVAAAHAVVWWGFTYKPFGATALAPLPIVQVSLVTRLPPKNKVTPLQAKTPPETAAKPDAGAHETRDYAEPIYSATYLNNDPPAYPMVARRRGQEGTVIVSAMIHDDGHCHHALLKKSSGHDILDKAALDAVRGWRFTPARRGGQTTVAWVDVPITFRLSSN</sequence>
<dbReference type="PANTHER" id="PTHR33446:SF2">
    <property type="entry name" value="PROTEIN TONB"/>
    <property type="match status" value="1"/>
</dbReference>
<comment type="similarity">
    <text evidence="2">Belongs to the TonB family.</text>
</comment>
<proteinExistence type="inferred from homology"/>
<comment type="caution">
    <text evidence="13">The sequence shown here is derived from an EMBL/GenBank/DDBJ whole genome shotgun (WGS) entry which is preliminary data.</text>
</comment>
<feature type="domain" description="TonB C-terminal" evidence="12">
    <location>
        <begin position="99"/>
        <end position="191"/>
    </location>
</feature>
<evidence type="ECO:0000256" key="9">
    <source>
        <dbReference type="ARBA" id="ARBA00023136"/>
    </source>
</evidence>
<dbReference type="InterPro" id="IPR006260">
    <property type="entry name" value="TonB/TolA_C"/>
</dbReference>
<reference evidence="13 14" key="1">
    <citation type="journal article" date="2016" name="Nat. Commun.">
        <title>Thousands of microbial genomes shed light on interconnected biogeochemical processes in an aquifer system.</title>
        <authorList>
            <person name="Anantharaman K."/>
            <person name="Brown C.T."/>
            <person name="Hug L.A."/>
            <person name="Sharon I."/>
            <person name="Castelle C.J."/>
            <person name="Probst A.J."/>
            <person name="Thomas B.C."/>
            <person name="Singh A."/>
            <person name="Wilkins M.J."/>
            <person name="Karaoz U."/>
            <person name="Brodie E.L."/>
            <person name="Williams K.H."/>
            <person name="Hubbard S.S."/>
            <person name="Banfield J.F."/>
        </authorList>
    </citation>
    <scope>NUCLEOTIDE SEQUENCE [LARGE SCALE GENOMIC DNA]</scope>
</reference>
<dbReference type="GO" id="GO:0015031">
    <property type="term" value="P:protein transport"/>
    <property type="evidence" value="ECO:0007669"/>
    <property type="project" value="UniProtKB-KW"/>
</dbReference>
<evidence type="ECO:0000256" key="2">
    <source>
        <dbReference type="ARBA" id="ARBA00006555"/>
    </source>
</evidence>
<evidence type="ECO:0000256" key="8">
    <source>
        <dbReference type="ARBA" id="ARBA00022989"/>
    </source>
</evidence>
<dbReference type="InterPro" id="IPR037682">
    <property type="entry name" value="TonB_C"/>
</dbReference>
<dbReference type="Gene3D" id="3.30.1150.10">
    <property type="match status" value="1"/>
</dbReference>